<evidence type="ECO:0000256" key="1">
    <source>
        <dbReference type="ARBA" id="ARBA00023002"/>
    </source>
</evidence>
<dbReference type="OrthoDB" id="4669at2157"/>
<dbReference type="GO" id="GO:0005829">
    <property type="term" value="C:cytosol"/>
    <property type="evidence" value="ECO:0007669"/>
    <property type="project" value="TreeGrafter"/>
</dbReference>
<evidence type="ECO:0000313" key="3">
    <source>
        <dbReference type="Proteomes" id="UP000075321"/>
    </source>
</evidence>
<dbReference type="Proteomes" id="UP000075321">
    <property type="component" value="Unassembled WGS sequence"/>
</dbReference>
<dbReference type="GO" id="GO:0016627">
    <property type="term" value="F:oxidoreductase activity, acting on the CH-CH group of donors"/>
    <property type="evidence" value="ECO:0007669"/>
    <property type="project" value="TreeGrafter"/>
</dbReference>
<name>A0A151ACM2_9EURY</name>
<proteinExistence type="predicted"/>
<keyword evidence="3" id="KW-1185">Reference proteome</keyword>
<dbReference type="InterPro" id="IPR024747">
    <property type="entry name" value="Pyridox_Oxase-rel"/>
</dbReference>
<dbReference type="SUPFAM" id="SSF50475">
    <property type="entry name" value="FMN-binding split barrel"/>
    <property type="match status" value="1"/>
</dbReference>
<dbReference type="GO" id="GO:0070967">
    <property type="term" value="F:coenzyme F420 binding"/>
    <property type="evidence" value="ECO:0007669"/>
    <property type="project" value="TreeGrafter"/>
</dbReference>
<dbReference type="PANTHER" id="PTHR35176">
    <property type="entry name" value="HEME OXYGENASE HI_0854-RELATED"/>
    <property type="match status" value="1"/>
</dbReference>
<dbReference type="RefSeq" id="WP_066382166.1">
    <property type="nucleotide sequence ID" value="NZ_LTAZ01000005.1"/>
</dbReference>
<sequence length="127" mass="13675">MDPEIESLIADASLSAHLATAVDGRPHVTPVWYDYHDGHLHVLTGGKKLGNVRRNSRVAVSIEQADGPDVEWSVSLLGTAEVVENPERVREVSRRINAKYRGEDEAGDTSGGAVVDIAIGSATAQRY</sequence>
<dbReference type="Pfam" id="PF12900">
    <property type="entry name" value="Pyridox_ox_2"/>
    <property type="match status" value="1"/>
</dbReference>
<dbReference type="Gene3D" id="2.30.110.10">
    <property type="entry name" value="Electron Transport, Fmn-binding Protein, Chain A"/>
    <property type="match status" value="1"/>
</dbReference>
<reference evidence="2 3" key="1">
    <citation type="submission" date="2016-02" db="EMBL/GenBank/DDBJ databases">
        <title>Genome sequence of Halalkalicoccus paucihalophilus DSM 24557.</title>
        <authorList>
            <person name="Poehlein A."/>
            <person name="Daniel R."/>
        </authorList>
    </citation>
    <scope>NUCLEOTIDE SEQUENCE [LARGE SCALE GENOMIC DNA]</scope>
    <source>
        <strain evidence="2 3">DSM 24557</strain>
    </source>
</reference>
<dbReference type="PANTHER" id="PTHR35176:SF6">
    <property type="entry name" value="HEME OXYGENASE HI_0854-RELATED"/>
    <property type="match status" value="1"/>
</dbReference>
<dbReference type="InterPro" id="IPR012349">
    <property type="entry name" value="Split_barrel_FMN-bd"/>
</dbReference>
<dbReference type="EMBL" id="LTAZ01000005">
    <property type="protein sequence ID" value="KYH25395.1"/>
    <property type="molecule type" value="Genomic_DNA"/>
</dbReference>
<keyword evidence="1" id="KW-0560">Oxidoreductase</keyword>
<dbReference type="InterPro" id="IPR052019">
    <property type="entry name" value="F420H2_bilvrd_red/Heme_oxyg"/>
</dbReference>
<evidence type="ECO:0000313" key="2">
    <source>
        <dbReference type="EMBL" id="KYH25395.1"/>
    </source>
</evidence>
<dbReference type="PATRIC" id="fig|1008153.3.peg.2101"/>
<accession>A0A151ACM2</accession>
<protein>
    <submittedName>
        <fullName evidence="2">Pyridoxamine 5'-phosphate oxidase</fullName>
    </submittedName>
</protein>
<comment type="caution">
    <text evidence="2">The sequence shown here is derived from an EMBL/GenBank/DDBJ whole genome shotgun (WGS) entry which is preliminary data.</text>
</comment>
<dbReference type="AlphaFoldDB" id="A0A151ACM2"/>
<gene>
    <name evidence="2" type="ORF">HAPAU_20650</name>
</gene>
<organism evidence="2 3">
    <name type="scientific">Halalkalicoccus paucihalophilus</name>
    <dbReference type="NCBI Taxonomy" id="1008153"/>
    <lineage>
        <taxon>Archaea</taxon>
        <taxon>Methanobacteriati</taxon>
        <taxon>Methanobacteriota</taxon>
        <taxon>Stenosarchaea group</taxon>
        <taxon>Halobacteria</taxon>
        <taxon>Halobacteriales</taxon>
        <taxon>Halococcaceae</taxon>
        <taxon>Halalkalicoccus</taxon>
    </lineage>
</organism>